<feature type="compositionally biased region" description="Low complexity" evidence="2">
    <location>
        <begin position="166"/>
        <end position="180"/>
    </location>
</feature>
<dbReference type="Proteomes" id="UP000887226">
    <property type="component" value="Unassembled WGS sequence"/>
</dbReference>
<name>A0A9P7Z5K6_9HELO</name>
<evidence type="ECO:0000256" key="2">
    <source>
        <dbReference type="SAM" id="MobiDB-lite"/>
    </source>
</evidence>
<dbReference type="EMBL" id="MU253835">
    <property type="protein sequence ID" value="KAG9245676.1"/>
    <property type="molecule type" value="Genomic_DNA"/>
</dbReference>
<organism evidence="3 4">
    <name type="scientific">Calycina marina</name>
    <dbReference type="NCBI Taxonomy" id="1763456"/>
    <lineage>
        <taxon>Eukaryota</taxon>
        <taxon>Fungi</taxon>
        <taxon>Dikarya</taxon>
        <taxon>Ascomycota</taxon>
        <taxon>Pezizomycotina</taxon>
        <taxon>Leotiomycetes</taxon>
        <taxon>Helotiales</taxon>
        <taxon>Pezizellaceae</taxon>
        <taxon>Calycina</taxon>
    </lineage>
</organism>
<evidence type="ECO:0000313" key="3">
    <source>
        <dbReference type="EMBL" id="KAG9245676.1"/>
    </source>
</evidence>
<gene>
    <name evidence="3" type="ORF">BJ878DRAFT_338492</name>
</gene>
<feature type="region of interest" description="Disordered" evidence="2">
    <location>
        <begin position="160"/>
        <end position="197"/>
    </location>
</feature>
<evidence type="ECO:0000313" key="4">
    <source>
        <dbReference type="Proteomes" id="UP000887226"/>
    </source>
</evidence>
<sequence>MSHQVSLDTLQGMVNVVLLETGKALRIATESRKPGKPQPSESIQKLKKLKEGILPGAVERFQRALDDLESDIVRAKAVMQRDLDELRAKRYAAENPPMPEVEPTPKELELPKPILEETHNLPQMATPIYKNEMIAPVAPMAPMIATEPANEVTANVAADRRPLTPPSSGNKSGPSNLSLNTGHGAPDGNLKDTAEAPDSAVDSLFGTNEVVTESANGDLAFDSMDFNDTSQLQHTDFDLSAFGNTQDLNMSDLQTANGQGTQNINVAGNTQGDLFGMSSGNVSDMMDLTSAVRPAEDNSFDDLFDFTNDDDMGMGSGGAMDHGPLDEDFFGMK</sequence>
<dbReference type="AlphaFoldDB" id="A0A9P7Z5K6"/>
<comment type="caution">
    <text evidence="3">The sequence shown here is derived from an EMBL/GenBank/DDBJ whole genome shotgun (WGS) entry which is preliminary data.</text>
</comment>
<accession>A0A9P7Z5K6</accession>
<evidence type="ECO:0000256" key="1">
    <source>
        <dbReference type="SAM" id="Coils"/>
    </source>
</evidence>
<proteinExistence type="predicted"/>
<dbReference type="OrthoDB" id="5409998at2759"/>
<keyword evidence="4" id="KW-1185">Reference proteome</keyword>
<protein>
    <submittedName>
        <fullName evidence="3">Uncharacterized protein</fullName>
    </submittedName>
</protein>
<keyword evidence="1" id="KW-0175">Coiled coil</keyword>
<feature type="coiled-coil region" evidence="1">
    <location>
        <begin position="58"/>
        <end position="85"/>
    </location>
</feature>
<reference evidence="3" key="1">
    <citation type="journal article" date="2021" name="IMA Fungus">
        <title>Genomic characterization of three marine fungi, including Emericellopsis atlantica sp. nov. with signatures of a generalist lifestyle and marine biomass degradation.</title>
        <authorList>
            <person name="Hagestad O.C."/>
            <person name="Hou L."/>
            <person name="Andersen J.H."/>
            <person name="Hansen E.H."/>
            <person name="Altermark B."/>
            <person name="Li C."/>
            <person name="Kuhnert E."/>
            <person name="Cox R.J."/>
            <person name="Crous P.W."/>
            <person name="Spatafora J.W."/>
            <person name="Lail K."/>
            <person name="Amirebrahimi M."/>
            <person name="Lipzen A."/>
            <person name="Pangilinan J."/>
            <person name="Andreopoulos W."/>
            <person name="Hayes R.D."/>
            <person name="Ng V."/>
            <person name="Grigoriev I.V."/>
            <person name="Jackson S.A."/>
            <person name="Sutton T.D.S."/>
            <person name="Dobson A.D.W."/>
            <person name="Rama T."/>
        </authorList>
    </citation>
    <scope>NUCLEOTIDE SEQUENCE</scope>
    <source>
        <strain evidence="3">TRa3180A</strain>
    </source>
</reference>